<dbReference type="Pfam" id="PF02434">
    <property type="entry name" value="Fringe"/>
    <property type="match status" value="1"/>
</dbReference>
<evidence type="ECO:0000256" key="2">
    <source>
        <dbReference type="ARBA" id="ARBA00004922"/>
    </source>
</evidence>
<evidence type="ECO:0000256" key="6">
    <source>
        <dbReference type="ARBA" id="ARBA00022679"/>
    </source>
</evidence>
<dbReference type="GO" id="GO:0000166">
    <property type="term" value="F:nucleotide binding"/>
    <property type="evidence" value="ECO:0007669"/>
    <property type="project" value="UniProtKB-KW"/>
</dbReference>
<evidence type="ECO:0000256" key="1">
    <source>
        <dbReference type="ARBA" id="ARBA00004606"/>
    </source>
</evidence>
<dbReference type="EC" id="2.4.1.122" evidence="4"/>
<evidence type="ECO:0000256" key="3">
    <source>
        <dbReference type="ARBA" id="ARBA00006462"/>
    </source>
</evidence>
<dbReference type="Proteomes" id="UP000604046">
    <property type="component" value="Unassembled WGS sequence"/>
</dbReference>
<proteinExistence type="inferred from homology"/>
<keyword evidence="15" id="KW-1185">Reference proteome</keyword>
<keyword evidence="6" id="KW-0808">Transferase</keyword>
<dbReference type="InterPro" id="IPR026050">
    <property type="entry name" value="C1GALT1/C1GALT1_chp1"/>
</dbReference>
<dbReference type="AlphaFoldDB" id="A0A812NHH6"/>
<evidence type="ECO:0000259" key="13">
    <source>
        <dbReference type="Pfam" id="PF02434"/>
    </source>
</evidence>
<feature type="transmembrane region" description="Helical" evidence="12">
    <location>
        <begin position="21"/>
        <end position="41"/>
    </location>
</feature>
<keyword evidence="5" id="KW-0328">Glycosyltransferase</keyword>
<dbReference type="GO" id="GO:0016020">
    <property type="term" value="C:membrane"/>
    <property type="evidence" value="ECO:0007669"/>
    <property type="project" value="UniProtKB-SubCell"/>
</dbReference>
<dbReference type="InterPro" id="IPR003378">
    <property type="entry name" value="Fringe-like_glycosylTrfase"/>
</dbReference>
<dbReference type="PANTHER" id="PTHR23033">
    <property type="entry name" value="BETA1,3-GALACTOSYLTRANSFERASE"/>
    <property type="match status" value="1"/>
</dbReference>
<name>A0A812NHH6_9DINO</name>
<comment type="caution">
    <text evidence="14">The sequence shown here is derived from an EMBL/GenBank/DDBJ whole genome shotgun (WGS) entry which is preliminary data.</text>
</comment>
<dbReference type="Gene3D" id="3.90.550.50">
    <property type="match status" value="1"/>
</dbReference>
<evidence type="ECO:0000256" key="5">
    <source>
        <dbReference type="ARBA" id="ARBA00022676"/>
    </source>
</evidence>
<comment type="pathway">
    <text evidence="2">Protein modification; protein glycosylation.</text>
</comment>
<evidence type="ECO:0000313" key="15">
    <source>
        <dbReference type="Proteomes" id="UP000604046"/>
    </source>
</evidence>
<evidence type="ECO:0000256" key="4">
    <source>
        <dbReference type="ARBA" id="ARBA00012557"/>
    </source>
</evidence>
<sequence length="384" mass="42462">MDPAEATEGTDTSRHACARRLLRLGALTSTLVFTCLVLYAFTLTSSSGHTRVGTVRFEARAQGPEGTMPASPTNPTNPTVAAVAGPPAMVSIAPPTTTTSTTSRLTSGILYVMRSGHQNYKTRIPAVMETWGKEVNSTLDGLIIIGDQSWPGHRPPIIRAEICGNDHSKQLCCKTGYALMMAAQHLDEFSWFFVVDDDMYVNLENSRKVLSGYDPSKLIALGIPGCGPGFCADKKGGFCGGGGYAVSRASLRRLMVPSPEDFHKDLMKKLAVEKSGQAWDDISISCSLKRHNIKLLQIKGLHGWRIEGRGRPLNSGYERAIRSRNPLPITFHYLTPDMMTAIHRRFQDLGKHRLLGSRILPRHAYDEQLQQYLLNMSNRHFFME</sequence>
<dbReference type="EMBL" id="CAJNDS010002076">
    <property type="protein sequence ID" value="CAE7307252.1"/>
    <property type="molecule type" value="Genomic_DNA"/>
</dbReference>
<evidence type="ECO:0000313" key="14">
    <source>
        <dbReference type="EMBL" id="CAE7307252.1"/>
    </source>
</evidence>
<keyword evidence="9" id="KW-0735">Signal-anchor</keyword>
<evidence type="ECO:0000256" key="8">
    <source>
        <dbReference type="ARBA" id="ARBA00022741"/>
    </source>
</evidence>
<keyword evidence="11 12" id="KW-0472">Membrane</keyword>
<feature type="domain" description="Fringe-like glycosyltransferase" evidence="13">
    <location>
        <begin position="109"/>
        <end position="303"/>
    </location>
</feature>
<protein>
    <recommendedName>
        <fullName evidence="4">N-acetylgalactosaminide beta-1,3-galactosyltransferase</fullName>
        <ecNumber evidence="4">2.4.1.122</ecNumber>
    </recommendedName>
</protein>
<organism evidence="14 15">
    <name type="scientific">Symbiodinium natans</name>
    <dbReference type="NCBI Taxonomy" id="878477"/>
    <lineage>
        <taxon>Eukaryota</taxon>
        <taxon>Sar</taxon>
        <taxon>Alveolata</taxon>
        <taxon>Dinophyceae</taxon>
        <taxon>Suessiales</taxon>
        <taxon>Symbiodiniaceae</taxon>
        <taxon>Symbiodinium</taxon>
    </lineage>
</organism>
<reference evidence="14" key="1">
    <citation type="submission" date="2021-02" db="EMBL/GenBank/DDBJ databases">
        <authorList>
            <person name="Dougan E. K."/>
            <person name="Rhodes N."/>
            <person name="Thang M."/>
            <person name="Chan C."/>
        </authorList>
    </citation>
    <scope>NUCLEOTIDE SEQUENCE</scope>
</reference>
<evidence type="ECO:0000256" key="12">
    <source>
        <dbReference type="SAM" id="Phobius"/>
    </source>
</evidence>
<dbReference type="OrthoDB" id="414175at2759"/>
<evidence type="ECO:0000256" key="11">
    <source>
        <dbReference type="ARBA" id="ARBA00023136"/>
    </source>
</evidence>
<keyword evidence="8" id="KW-0547">Nucleotide-binding</keyword>
<keyword evidence="10 12" id="KW-1133">Transmembrane helix</keyword>
<evidence type="ECO:0000256" key="9">
    <source>
        <dbReference type="ARBA" id="ARBA00022968"/>
    </source>
</evidence>
<evidence type="ECO:0000256" key="10">
    <source>
        <dbReference type="ARBA" id="ARBA00022989"/>
    </source>
</evidence>
<comment type="similarity">
    <text evidence="3">Belongs to the glycosyltransferase 31 family. Beta3-Gal-T subfamily.</text>
</comment>
<gene>
    <name evidence="14" type="primary">C1GALT1</name>
    <name evidence="14" type="ORF">SNAT2548_LOCUS16140</name>
</gene>
<comment type="subcellular location">
    <subcellularLocation>
        <location evidence="1">Membrane</location>
        <topology evidence="1">Single-pass type II membrane protein</topology>
    </subcellularLocation>
</comment>
<evidence type="ECO:0000256" key="7">
    <source>
        <dbReference type="ARBA" id="ARBA00022692"/>
    </source>
</evidence>
<keyword evidence="7 12" id="KW-0812">Transmembrane</keyword>
<dbReference type="GO" id="GO:0016263">
    <property type="term" value="F:glycoprotein-N-acetylgalactosamine 3-beta-galactosyltransferase activity"/>
    <property type="evidence" value="ECO:0007669"/>
    <property type="project" value="UniProtKB-EC"/>
</dbReference>
<accession>A0A812NHH6</accession>